<gene>
    <name evidence="1" type="ORF">AC00_2220</name>
</gene>
<sequence>MPYFMPTERRNYLMILKSAKAHGEKNDEPPTVVNLKSGW</sequence>
<dbReference type="Proteomes" id="UP000024043">
    <property type="component" value="Unassembled WGS sequence"/>
</dbReference>
<dbReference type="EMBL" id="JJLU01000072">
    <property type="protein sequence ID" value="EZJ85558.1"/>
    <property type="molecule type" value="Genomic_DNA"/>
</dbReference>
<accession>A0AAN4NTS8</accession>
<comment type="caution">
    <text evidence="1">The sequence shown here is derived from an EMBL/GenBank/DDBJ whole genome shotgun (WGS) entry which is preliminary data.</text>
</comment>
<reference evidence="1 2" key="1">
    <citation type="submission" date="2014-03" db="EMBL/GenBank/DDBJ databases">
        <title>Genetic Variability of E. coli after antibiotic treatment.</title>
        <authorList>
            <person name="Silbergeld E."/>
            <person name="Coles C."/>
            <person name="Seidman J.C."/>
            <person name="You Y."/>
            <person name="George J."/>
            <person name="Nadendla S."/>
            <person name="Huot H."/>
            <person name="Daugherty S.C."/>
            <person name="Nagaraj S."/>
            <person name="Ott S."/>
            <person name="Klega K."/>
            <person name="Rasko D."/>
        </authorList>
    </citation>
    <scope>NUCLEOTIDE SEQUENCE [LARGE SCALE GENOMIC DNA]</scope>
    <source>
        <strain evidence="1 2">1-250-04_S3_C1</strain>
    </source>
</reference>
<name>A0AAN4NTS8_ECOLX</name>
<dbReference type="AlphaFoldDB" id="A0AAN4NTS8"/>
<organism evidence="1 2">
    <name type="scientific">Escherichia coli 1-250-04_S3_C1</name>
    <dbReference type="NCBI Taxonomy" id="1444135"/>
    <lineage>
        <taxon>Bacteria</taxon>
        <taxon>Pseudomonadati</taxon>
        <taxon>Pseudomonadota</taxon>
        <taxon>Gammaproteobacteria</taxon>
        <taxon>Enterobacterales</taxon>
        <taxon>Enterobacteriaceae</taxon>
        <taxon>Escherichia</taxon>
    </lineage>
</organism>
<proteinExistence type="predicted"/>
<protein>
    <submittedName>
        <fullName evidence="1">Transposase family protein</fullName>
    </submittedName>
</protein>
<evidence type="ECO:0000313" key="1">
    <source>
        <dbReference type="EMBL" id="EZJ85558.1"/>
    </source>
</evidence>
<evidence type="ECO:0000313" key="2">
    <source>
        <dbReference type="Proteomes" id="UP000024043"/>
    </source>
</evidence>